<sequence length="161" mass="17968">MLDIDLMDETNTLTTDLMELVEKVLQSAAVQQSVKEGSELSVSFVTNDAIQEINKTYRNKDVPTDVISFAMEEMGEGEIKIIAADLPTLLGDIIISVERASEQAESYAHTFEREVCFLAVHGFLHLLGYDHGTEAQEKEMFGLQETILQAYGLKREGHELS</sequence>
<dbReference type="AlphaFoldDB" id="A0A2W7MJ30"/>
<keyword evidence="5 9" id="KW-0479">Metal-binding</keyword>
<dbReference type="GO" id="GO:0005737">
    <property type="term" value="C:cytoplasm"/>
    <property type="evidence" value="ECO:0007669"/>
    <property type="project" value="UniProtKB-SubCell"/>
</dbReference>
<dbReference type="EC" id="3.1.-.-" evidence="9"/>
<evidence type="ECO:0000256" key="7">
    <source>
        <dbReference type="ARBA" id="ARBA00022801"/>
    </source>
</evidence>
<evidence type="ECO:0000256" key="5">
    <source>
        <dbReference type="ARBA" id="ARBA00022723"/>
    </source>
</evidence>
<organism evidence="10 11">
    <name type="scientific">Psychrobacillus insolitus</name>
    <dbReference type="NCBI Taxonomy" id="1461"/>
    <lineage>
        <taxon>Bacteria</taxon>
        <taxon>Bacillati</taxon>
        <taxon>Bacillota</taxon>
        <taxon>Bacilli</taxon>
        <taxon>Bacillales</taxon>
        <taxon>Bacillaceae</taxon>
        <taxon>Psychrobacillus</taxon>
    </lineage>
</organism>
<keyword evidence="2 9" id="KW-0690">Ribosome biogenesis</keyword>
<evidence type="ECO:0000313" key="10">
    <source>
        <dbReference type="EMBL" id="PZX07177.1"/>
    </source>
</evidence>
<keyword evidence="4 9" id="KW-0540">Nuclease</keyword>
<feature type="binding site" evidence="9">
    <location>
        <position position="125"/>
    </location>
    <ligand>
        <name>Zn(2+)</name>
        <dbReference type="ChEBI" id="CHEBI:29105"/>
        <note>catalytic</note>
    </ligand>
</feature>
<evidence type="ECO:0000256" key="1">
    <source>
        <dbReference type="ARBA" id="ARBA00010875"/>
    </source>
</evidence>
<comment type="cofactor">
    <cofactor evidence="9">
        <name>Zn(2+)</name>
        <dbReference type="ChEBI" id="CHEBI:29105"/>
    </cofactor>
    <text evidence="9">Binds 1 zinc ion.</text>
</comment>
<comment type="caution">
    <text evidence="10">The sequence shown here is derived from an EMBL/GenBank/DDBJ whole genome shotgun (WGS) entry which is preliminary data.</text>
</comment>
<reference evidence="10 11" key="1">
    <citation type="submission" date="2018-06" db="EMBL/GenBank/DDBJ databases">
        <title>Genomic Encyclopedia of Type Strains, Phase IV (KMG-IV): sequencing the most valuable type-strain genomes for metagenomic binning, comparative biology and taxonomic classification.</title>
        <authorList>
            <person name="Goeker M."/>
        </authorList>
    </citation>
    <scope>NUCLEOTIDE SEQUENCE [LARGE SCALE GENOMIC DNA]</scope>
    <source>
        <strain evidence="10 11">DSM 5</strain>
    </source>
</reference>
<dbReference type="GO" id="GO:0006364">
    <property type="term" value="P:rRNA processing"/>
    <property type="evidence" value="ECO:0007669"/>
    <property type="project" value="UniProtKB-UniRule"/>
</dbReference>
<evidence type="ECO:0000256" key="8">
    <source>
        <dbReference type="ARBA" id="ARBA00022833"/>
    </source>
</evidence>
<evidence type="ECO:0000256" key="4">
    <source>
        <dbReference type="ARBA" id="ARBA00022722"/>
    </source>
</evidence>
<dbReference type="GO" id="GO:0004521">
    <property type="term" value="F:RNA endonuclease activity"/>
    <property type="evidence" value="ECO:0007669"/>
    <property type="project" value="UniProtKB-UniRule"/>
</dbReference>
<dbReference type="Proteomes" id="UP000248646">
    <property type="component" value="Unassembled WGS sequence"/>
</dbReference>
<dbReference type="EMBL" id="QKZI01000001">
    <property type="protein sequence ID" value="PZX07177.1"/>
    <property type="molecule type" value="Genomic_DNA"/>
</dbReference>
<keyword evidence="8 9" id="KW-0862">Zinc</keyword>
<dbReference type="SUPFAM" id="SSF55486">
    <property type="entry name" value="Metalloproteases ('zincins'), catalytic domain"/>
    <property type="match status" value="1"/>
</dbReference>
<evidence type="ECO:0000256" key="6">
    <source>
        <dbReference type="ARBA" id="ARBA00022759"/>
    </source>
</evidence>
<dbReference type="RefSeq" id="WP_111437863.1">
    <property type="nucleotide sequence ID" value="NZ_QKZI01000001.1"/>
</dbReference>
<dbReference type="PANTHER" id="PTHR46986:SF1">
    <property type="entry name" value="ENDORIBONUCLEASE YBEY, CHLOROPLASTIC"/>
    <property type="match status" value="1"/>
</dbReference>
<evidence type="ECO:0000256" key="2">
    <source>
        <dbReference type="ARBA" id="ARBA00022517"/>
    </source>
</evidence>
<dbReference type="Gene3D" id="3.40.390.30">
    <property type="entry name" value="Metalloproteases ('zincins'), catalytic domain"/>
    <property type="match status" value="1"/>
</dbReference>
<dbReference type="PANTHER" id="PTHR46986">
    <property type="entry name" value="ENDORIBONUCLEASE YBEY, CHLOROPLASTIC"/>
    <property type="match status" value="1"/>
</dbReference>
<keyword evidence="9" id="KW-0963">Cytoplasm</keyword>
<dbReference type="Pfam" id="PF02130">
    <property type="entry name" value="YbeY"/>
    <property type="match status" value="1"/>
</dbReference>
<dbReference type="InterPro" id="IPR002036">
    <property type="entry name" value="YbeY"/>
</dbReference>
<keyword evidence="7 9" id="KW-0378">Hydrolase</keyword>
<comment type="function">
    <text evidence="9">Single strand-specific metallo-endoribonuclease involved in late-stage 70S ribosome quality control and in maturation of the 3' terminus of the 16S rRNA.</text>
</comment>
<dbReference type="InterPro" id="IPR020549">
    <property type="entry name" value="YbeY_CS"/>
</dbReference>
<feature type="binding site" evidence="9">
    <location>
        <position position="121"/>
    </location>
    <ligand>
        <name>Zn(2+)</name>
        <dbReference type="ChEBI" id="CHEBI:29105"/>
        <note>catalytic</note>
    </ligand>
</feature>
<dbReference type="GO" id="GO:0004222">
    <property type="term" value="F:metalloendopeptidase activity"/>
    <property type="evidence" value="ECO:0007669"/>
    <property type="project" value="InterPro"/>
</dbReference>
<dbReference type="PROSITE" id="PS01306">
    <property type="entry name" value="UPF0054"/>
    <property type="match status" value="1"/>
</dbReference>
<feature type="binding site" evidence="9">
    <location>
        <position position="131"/>
    </location>
    <ligand>
        <name>Zn(2+)</name>
        <dbReference type="ChEBI" id="CHEBI:29105"/>
        <note>catalytic</note>
    </ligand>
</feature>
<dbReference type="HAMAP" id="MF_00009">
    <property type="entry name" value="Endoribonucl_YbeY"/>
    <property type="match status" value="1"/>
</dbReference>
<keyword evidence="3 9" id="KW-0698">rRNA processing</keyword>
<dbReference type="NCBIfam" id="TIGR00043">
    <property type="entry name" value="rRNA maturation RNase YbeY"/>
    <property type="match status" value="1"/>
</dbReference>
<comment type="subcellular location">
    <subcellularLocation>
        <location evidence="9">Cytoplasm</location>
    </subcellularLocation>
</comment>
<protein>
    <recommendedName>
        <fullName evidence="9">Endoribonuclease YbeY</fullName>
        <ecNumber evidence="9">3.1.-.-</ecNumber>
    </recommendedName>
</protein>
<evidence type="ECO:0000256" key="9">
    <source>
        <dbReference type="HAMAP-Rule" id="MF_00009"/>
    </source>
</evidence>
<gene>
    <name evidence="9" type="primary">ybeY</name>
    <name evidence="10" type="ORF">C7437_101286</name>
</gene>
<accession>A0A2W7MJ30</accession>
<keyword evidence="11" id="KW-1185">Reference proteome</keyword>
<dbReference type="InterPro" id="IPR023091">
    <property type="entry name" value="MetalPrtase_cat_dom_sf_prd"/>
</dbReference>
<keyword evidence="6 9" id="KW-0255">Endonuclease</keyword>
<dbReference type="OrthoDB" id="9807740at2"/>
<evidence type="ECO:0000256" key="3">
    <source>
        <dbReference type="ARBA" id="ARBA00022552"/>
    </source>
</evidence>
<dbReference type="GO" id="GO:0008270">
    <property type="term" value="F:zinc ion binding"/>
    <property type="evidence" value="ECO:0007669"/>
    <property type="project" value="UniProtKB-UniRule"/>
</dbReference>
<proteinExistence type="inferred from homology"/>
<name>A0A2W7MJ30_9BACI</name>
<evidence type="ECO:0000313" key="11">
    <source>
        <dbReference type="Proteomes" id="UP000248646"/>
    </source>
</evidence>
<comment type="similarity">
    <text evidence="1 9">Belongs to the endoribonuclease YbeY family.</text>
</comment>